<dbReference type="GO" id="GO:0005743">
    <property type="term" value="C:mitochondrial inner membrane"/>
    <property type="evidence" value="ECO:0007669"/>
    <property type="project" value="UniProtKB-SubCell"/>
</dbReference>
<keyword evidence="8" id="KW-0999">Mitochondrion inner membrane</keyword>
<comment type="subunit">
    <text evidence="8">Heterohexamer.</text>
</comment>
<evidence type="ECO:0000259" key="9">
    <source>
        <dbReference type="Pfam" id="PF02953"/>
    </source>
</evidence>
<evidence type="ECO:0000256" key="7">
    <source>
        <dbReference type="ARBA" id="ARBA00023157"/>
    </source>
</evidence>
<organism evidence="10 12">
    <name type="scientific">Artemisia annua</name>
    <name type="common">Sweet wormwood</name>
    <dbReference type="NCBI Taxonomy" id="35608"/>
    <lineage>
        <taxon>Eukaryota</taxon>
        <taxon>Viridiplantae</taxon>
        <taxon>Streptophyta</taxon>
        <taxon>Embryophyta</taxon>
        <taxon>Tracheophyta</taxon>
        <taxon>Spermatophyta</taxon>
        <taxon>Magnoliopsida</taxon>
        <taxon>eudicotyledons</taxon>
        <taxon>Gunneridae</taxon>
        <taxon>Pentapetalae</taxon>
        <taxon>asterids</taxon>
        <taxon>campanulids</taxon>
        <taxon>Asterales</taxon>
        <taxon>Asteraceae</taxon>
        <taxon>Asteroideae</taxon>
        <taxon>Anthemideae</taxon>
        <taxon>Artemisiinae</taxon>
        <taxon>Artemisia</taxon>
    </lineage>
</organism>
<dbReference type="InterPro" id="IPR050673">
    <property type="entry name" value="Mito_inner_translocase_sub"/>
</dbReference>
<sequence>MDKNKIKVVEDLSSFTAEDDARMAVKIDQLHIRDSSRTYILLADKCFKECVDSFYRKNINKAEETCVERCANKFIRHSMRTGLKFAELSQEAELKFAELMSQEAETIDKQN</sequence>
<proteinExistence type="inferred from homology"/>
<evidence type="ECO:0000256" key="1">
    <source>
        <dbReference type="ARBA" id="ARBA00022448"/>
    </source>
</evidence>
<comment type="similarity">
    <text evidence="8">Belongs to the small Tim family.</text>
</comment>
<keyword evidence="2" id="KW-0479">Metal-binding</keyword>
<dbReference type="PANTHER" id="PTHR13172">
    <property type="entry name" value="MITOCHONDRIAL IMPORT INNER MEMBRANE TRANSLOCASE SUBUNIT TIM9B"/>
    <property type="match status" value="1"/>
</dbReference>
<evidence type="ECO:0000256" key="3">
    <source>
        <dbReference type="ARBA" id="ARBA00022833"/>
    </source>
</evidence>
<dbReference type="AlphaFoldDB" id="A0A2U1K8Z4"/>
<reference evidence="10 12" key="1">
    <citation type="journal article" date="2018" name="Mol. Plant">
        <title>The genome of Artemisia annua provides insight into the evolution of Asteraceae family and artemisinin biosynthesis.</title>
        <authorList>
            <person name="Shen Q."/>
            <person name="Zhang L."/>
            <person name="Liao Z."/>
            <person name="Wang S."/>
            <person name="Yan T."/>
            <person name="Shi P."/>
            <person name="Liu M."/>
            <person name="Fu X."/>
            <person name="Pan Q."/>
            <person name="Wang Y."/>
            <person name="Lv Z."/>
            <person name="Lu X."/>
            <person name="Zhang F."/>
            <person name="Jiang W."/>
            <person name="Ma Y."/>
            <person name="Chen M."/>
            <person name="Hao X."/>
            <person name="Li L."/>
            <person name="Tang Y."/>
            <person name="Lv G."/>
            <person name="Zhou Y."/>
            <person name="Sun X."/>
            <person name="Brodelius P.E."/>
            <person name="Rose J.K.C."/>
            <person name="Tang K."/>
        </authorList>
    </citation>
    <scope>NUCLEOTIDE SEQUENCE [LARGE SCALE GENOMIC DNA]</scope>
    <source>
        <strain evidence="12">cv. Huhao1</strain>
        <tissue evidence="10">Leaf</tissue>
    </source>
</reference>
<evidence type="ECO:0000256" key="8">
    <source>
        <dbReference type="RuleBase" id="RU367043"/>
    </source>
</evidence>
<protein>
    <recommendedName>
        <fullName evidence="8">Mitochondrial import inner membrane translocase subunit</fullName>
    </recommendedName>
</protein>
<dbReference type="GO" id="GO:0015031">
    <property type="term" value="P:protein transport"/>
    <property type="evidence" value="ECO:0007669"/>
    <property type="project" value="UniProtKB-KW"/>
</dbReference>
<keyword evidence="8" id="KW-0472">Membrane</keyword>
<dbReference type="SUPFAM" id="SSF144122">
    <property type="entry name" value="Tim10-like"/>
    <property type="match status" value="1"/>
</dbReference>
<dbReference type="STRING" id="35608.A0A2U1K8Z4"/>
<keyword evidence="12" id="KW-1185">Reference proteome</keyword>
<comment type="caution">
    <text evidence="10">The sequence shown here is derived from an EMBL/GenBank/DDBJ whole genome shotgun (WGS) entry which is preliminary data.</text>
</comment>
<evidence type="ECO:0000256" key="4">
    <source>
        <dbReference type="ARBA" id="ARBA00022927"/>
    </source>
</evidence>
<keyword evidence="6 8" id="KW-0496">Mitochondrion</keyword>
<keyword evidence="4 8" id="KW-0653">Protein transport</keyword>
<dbReference type="Proteomes" id="UP000245207">
    <property type="component" value="Unassembled WGS sequence"/>
</dbReference>
<dbReference type="InterPro" id="IPR035427">
    <property type="entry name" value="Tim10-like_dom_sf"/>
</dbReference>
<evidence type="ECO:0000313" key="12">
    <source>
        <dbReference type="Proteomes" id="UP000245207"/>
    </source>
</evidence>
<dbReference type="InterPro" id="IPR004217">
    <property type="entry name" value="Tim10-like"/>
</dbReference>
<dbReference type="EMBL" id="PKPP01005507">
    <property type="protein sequence ID" value="PWA59873.1"/>
    <property type="molecule type" value="Genomic_DNA"/>
</dbReference>
<evidence type="ECO:0000313" key="11">
    <source>
        <dbReference type="EMBL" id="PWA59873.1"/>
    </source>
</evidence>
<feature type="domain" description="Tim10-like" evidence="9">
    <location>
        <begin position="29"/>
        <end position="87"/>
    </location>
</feature>
<dbReference type="OrthoDB" id="1551503at2759"/>
<keyword evidence="5 8" id="KW-0811">Translocation</keyword>
<evidence type="ECO:0000313" key="10">
    <source>
        <dbReference type="EMBL" id="PWA16664.1"/>
    </source>
</evidence>
<keyword evidence="3" id="KW-0862">Zinc</keyword>
<dbReference type="GO" id="GO:0046872">
    <property type="term" value="F:metal ion binding"/>
    <property type="evidence" value="ECO:0007669"/>
    <property type="project" value="UniProtKB-KW"/>
</dbReference>
<dbReference type="Pfam" id="PF02953">
    <property type="entry name" value="zf-Tim10_DDP"/>
    <property type="match status" value="1"/>
</dbReference>
<name>A0A2U1K8Z4_ARTAN</name>
<dbReference type="Gene3D" id="1.10.287.810">
    <property type="entry name" value="Mitochondrial import inner membrane translocase subunit tim13 like domains"/>
    <property type="match status" value="1"/>
</dbReference>
<evidence type="ECO:0000256" key="5">
    <source>
        <dbReference type="ARBA" id="ARBA00023010"/>
    </source>
</evidence>
<gene>
    <name evidence="11" type="ORF">CTI12_AA387010</name>
    <name evidence="10" type="ORF">CTI12_AA630490</name>
</gene>
<keyword evidence="1 8" id="KW-0813">Transport</keyword>
<comment type="function">
    <text evidence="8">Mitochondrial intermembrane chaperone that participates in the import and insertion of some multi-pass transmembrane proteins into the mitochondrial inner membrane. Also required for the transfer of beta-barrel precursors from the TOM complex to the sorting and assembly machinery (SAM complex) of the outer membrane. Acts as a chaperone-like protein that protects the hydrophobic precursors from aggregation and guide them through the mitochondrial intermembrane space.</text>
</comment>
<evidence type="ECO:0000256" key="2">
    <source>
        <dbReference type="ARBA" id="ARBA00022723"/>
    </source>
</evidence>
<keyword evidence="7 8" id="KW-1015">Disulfide bond</keyword>
<dbReference type="EMBL" id="PKPP01032545">
    <property type="protein sequence ID" value="PWA16664.1"/>
    <property type="molecule type" value="Genomic_DNA"/>
</dbReference>
<accession>A0A2U1K8Z4</accession>
<evidence type="ECO:0000256" key="6">
    <source>
        <dbReference type="ARBA" id="ARBA00023128"/>
    </source>
</evidence>
<comment type="domain">
    <text evidence="8">The twin CX3C motif contains 4 conserved Cys residues that form 2 disulfide bonds in the mitochondrial intermembrane space.</text>
</comment>
<comment type="subcellular location">
    <subcellularLocation>
        <location evidence="8">Mitochondrion inner membrane</location>
        <topology evidence="8">Peripheral membrane protein</topology>
        <orientation evidence="8">Intermembrane side</orientation>
    </subcellularLocation>
</comment>
<keyword evidence="8" id="KW-0143">Chaperone</keyword>